<comment type="caution">
    <text evidence="9">The sequence shown here is derived from an EMBL/GenBank/DDBJ whole genome shotgun (WGS) entry which is preliminary data.</text>
</comment>
<dbReference type="InterPro" id="IPR050736">
    <property type="entry name" value="Sensor_HK_Regulatory"/>
</dbReference>
<keyword evidence="10" id="KW-1185">Reference proteome</keyword>
<dbReference type="InterPro" id="IPR003661">
    <property type="entry name" value="HisK_dim/P_dom"/>
</dbReference>
<keyword evidence="5" id="KW-0418">Kinase</keyword>
<dbReference type="SUPFAM" id="SSF47384">
    <property type="entry name" value="Homodimeric domain of signal transducing histidine kinase"/>
    <property type="match status" value="1"/>
</dbReference>
<dbReference type="Gene3D" id="3.30.565.10">
    <property type="entry name" value="Histidine kinase-like ATPase, C-terminal domain"/>
    <property type="match status" value="1"/>
</dbReference>
<dbReference type="Proteomes" id="UP000598271">
    <property type="component" value="Unassembled WGS sequence"/>
</dbReference>
<evidence type="ECO:0000256" key="4">
    <source>
        <dbReference type="ARBA" id="ARBA00022679"/>
    </source>
</evidence>
<dbReference type="Pfam" id="PF00512">
    <property type="entry name" value="HisKA"/>
    <property type="match status" value="1"/>
</dbReference>
<evidence type="ECO:0000256" key="3">
    <source>
        <dbReference type="ARBA" id="ARBA00022553"/>
    </source>
</evidence>
<evidence type="ECO:0000256" key="5">
    <source>
        <dbReference type="ARBA" id="ARBA00022777"/>
    </source>
</evidence>
<dbReference type="PRINTS" id="PR00344">
    <property type="entry name" value="BCTRLSENSOR"/>
</dbReference>
<dbReference type="InterPro" id="IPR036890">
    <property type="entry name" value="HATPase_C_sf"/>
</dbReference>
<evidence type="ECO:0000256" key="1">
    <source>
        <dbReference type="ARBA" id="ARBA00000085"/>
    </source>
</evidence>
<feature type="domain" description="Histidine kinase" evidence="8">
    <location>
        <begin position="180"/>
        <end position="421"/>
    </location>
</feature>
<protein>
    <recommendedName>
        <fullName evidence="2">histidine kinase</fullName>
        <ecNumber evidence="2">2.7.13.3</ecNumber>
    </recommendedName>
</protein>
<keyword evidence="6" id="KW-0902">Two-component regulatory system</keyword>
<dbReference type="SMART" id="SM00388">
    <property type="entry name" value="HisKA"/>
    <property type="match status" value="1"/>
</dbReference>
<reference evidence="9 10" key="1">
    <citation type="journal article" date="2014" name="Int. J. Syst. Evol. Microbiol.">
        <title>Complete genome sequence of Corynebacterium casei LMG S-19264T (=DSM 44701T), isolated from a smear-ripened cheese.</title>
        <authorList>
            <consortium name="US DOE Joint Genome Institute (JGI-PGF)"/>
            <person name="Walter F."/>
            <person name="Albersmeier A."/>
            <person name="Kalinowski J."/>
            <person name="Ruckert C."/>
        </authorList>
    </citation>
    <scope>NUCLEOTIDE SEQUENCE [LARGE SCALE GENOMIC DNA]</scope>
    <source>
        <strain evidence="9 10">KCTC 12866</strain>
    </source>
</reference>
<keyword evidence="4" id="KW-0808">Transferase</keyword>
<dbReference type="CDD" id="cd00082">
    <property type="entry name" value="HisKA"/>
    <property type="match status" value="1"/>
</dbReference>
<evidence type="ECO:0000256" key="2">
    <source>
        <dbReference type="ARBA" id="ARBA00012438"/>
    </source>
</evidence>
<dbReference type="SMART" id="SM00387">
    <property type="entry name" value="HATPase_c"/>
    <property type="match status" value="1"/>
</dbReference>
<dbReference type="Gene3D" id="1.10.287.130">
    <property type="match status" value="1"/>
</dbReference>
<dbReference type="EMBL" id="BMXF01000001">
    <property type="protein sequence ID" value="GHB64499.1"/>
    <property type="molecule type" value="Genomic_DNA"/>
</dbReference>
<sequence>MPSDLIAPPVKIADYLFSRRDAILQRWRMKCEEDESLAHVVVLDRIEFNDHLPMILNILGQRLRNEPEDADPVHLANFHGLHRWRKGRMLGDILNELDYLYEILNDELTIFKEFNPEADVTEILTAAVQIARLKEETIRGSVTEYAIQQQIAAASRSASLQRALDDLNKLGRNRGEILRTSSHDLKSNFGVIQGVTSLLNQDGRTEEERAQLIKMLSRNLTSLQDVLVQLTDLARLEAGQEEFQLSEFDASKIIREVVAGARPVAEGKKLMLMADGPEEMKVQGDVVKVKRIVHNLLMNAIRYTSQGVVSVSWSSEDGVRWHIGIQDSGPGLPPNLASVISAQLKPHSEPTAVLEPDPTAGTQHPPISLPEEPIASPGQPDGEGLGLHIVRHLCELMSASLTVESVAGKGSLFSIRLPMAYD</sequence>
<dbReference type="InterPro" id="IPR036097">
    <property type="entry name" value="HisK_dim/P_sf"/>
</dbReference>
<dbReference type="PANTHER" id="PTHR43711">
    <property type="entry name" value="TWO-COMPONENT HISTIDINE KINASE"/>
    <property type="match status" value="1"/>
</dbReference>
<evidence type="ECO:0000259" key="8">
    <source>
        <dbReference type="PROSITE" id="PS50109"/>
    </source>
</evidence>
<name>A0A8J3G9L6_9BACT</name>
<keyword evidence="3" id="KW-0597">Phosphoprotein</keyword>
<accession>A0A8J3G9L6</accession>
<gene>
    <name evidence="9" type="ORF">GCM10007390_18010</name>
</gene>
<comment type="catalytic activity">
    <reaction evidence="1">
        <text>ATP + protein L-histidine = ADP + protein N-phospho-L-histidine.</text>
        <dbReference type="EC" id="2.7.13.3"/>
    </reaction>
</comment>
<dbReference type="InterPro" id="IPR004358">
    <property type="entry name" value="Sig_transdc_His_kin-like_C"/>
</dbReference>
<evidence type="ECO:0000256" key="6">
    <source>
        <dbReference type="ARBA" id="ARBA00023012"/>
    </source>
</evidence>
<proteinExistence type="predicted"/>
<dbReference type="InterPro" id="IPR005467">
    <property type="entry name" value="His_kinase_dom"/>
</dbReference>
<evidence type="ECO:0000313" key="9">
    <source>
        <dbReference type="EMBL" id="GHB64499.1"/>
    </source>
</evidence>
<dbReference type="SUPFAM" id="SSF55874">
    <property type="entry name" value="ATPase domain of HSP90 chaperone/DNA topoisomerase II/histidine kinase"/>
    <property type="match status" value="1"/>
</dbReference>
<evidence type="ECO:0000256" key="7">
    <source>
        <dbReference type="SAM" id="MobiDB-lite"/>
    </source>
</evidence>
<dbReference type="PANTHER" id="PTHR43711:SF1">
    <property type="entry name" value="HISTIDINE KINASE 1"/>
    <property type="match status" value="1"/>
</dbReference>
<dbReference type="RefSeq" id="WP_189563974.1">
    <property type="nucleotide sequence ID" value="NZ_BMXF01000001.1"/>
</dbReference>
<dbReference type="EC" id="2.7.13.3" evidence="2"/>
<dbReference type="Pfam" id="PF02518">
    <property type="entry name" value="HATPase_c"/>
    <property type="match status" value="1"/>
</dbReference>
<dbReference type="PROSITE" id="PS50109">
    <property type="entry name" value="HIS_KIN"/>
    <property type="match status" value="1"/>
</dbReference>
<evidence type="ECO:0000313" key="10">
    <source>
        <dbReference type="Proteomes" id="UP000598271"/>
    </source>
</evidence>
<dbReference type="GO" id="GO:0000155">
    <property type="term" value="F:phosphorelay sensor kinase activity"/>
    <property type="evidence" value="ECO:0007669"/>
    <property type="project" value="InterPro"/>
</dbReference>
<organism evidence="9 10">
    <name type="scientific">Persicitalea jodogahamensis</name>
    <dbReference type="NCBI Taxonomy" id="402147"/>
    <lineage>
        <taxon>Bacteria</taxon>
        <taxon>Pseudomonadati</taxon>
        <taxon>Bacteroidota</taxon>
        <taxon>Cytophagia</taxon>
        <taxon>Cytophagales</taxon>
        <taxon>Spirosomataceae</taxon>
        <taxon>Persicitalea</taxon>
    </lineage>
</organism>
<dbReference type="AlphaFoldDB" id="A0A8J3G9L6"/>
<dbReference type="InterPro" id="IPR003594">
    <property type="entry name" value="HATPase_dom"/>
</dbReference>
<feature type="region of interest" description="Disordered" evidence="7">
    <location>
        <begin position="347"/>
        <end position="382"/>
    </location>
</feature>